<dbReference type="NCBIfam" id="TIGR00060">
    <property type="entry name" value="L18_bact"/>
    <property type="match status" value="1"/>
</dbReference>
<keyword evidence="2 7" id="KW-0699">rRNA-binding</keyword>
<evidence type="ECO:0000256" key="7">
    <source>
        <dbReference type="HAMAP-Rule" id="MF_01337"/>
    </source>
</evidence>
<evidence type="ECO:0000313" key="9">
    <source>
        <dbReference type="Proteomes" id="UP001297092"/>
    </source>
</evidence>
<comment type="function">
    <text evidence="7">This is one of the proteins that bind and probably mediate the attachment of the 5S RNA into the large ribosomal subunit, where it forms part of the central protuberance.</text>
</comment>
<dbReference type="HAMAP" id="MF_01337_B">
    <property type="entry name" value="Ribosomal_uL18_B"/>
    <property type="match status" value="1"/>
</dbReference>
<proteinExistence type="inferred from homology"/>
<protein>
    <recommendedName>
        <fullName evidence="6 7">Large ribosomal subunit protein uL18</fullName>
    </recommendedName>
</protein>
<comment type="subunit">
    <text evidence="7">Part of the 50S ribosomal subunit; part of the 5S rRNA/L5/L18/L25 subcomplex. Contacts the 5S and 23S rRNAs.</text>
</comment>
<dbReference type="SUPFAM" id="SSF53137">
    <property type="entry name" value="Translational machinery components"/>
    <property type="match status" value="1"/>
</dbReference>
<comment type="similarity">
    <text evidence="1 7">Belongs to the universal ribosomal protein uL18 family.</text>
</comment>
<evidence type="ECO:0000256" key="6">
    <source>
        <dbReference type="ARBA" id="ARBA00035197"/>
    </source>
</evidence>
<sequence length="118" mass="13001">MALSKYERRERLRSRIRKTVGGTEGRPRLAVFRSNKEIYAQIIDDVNGKTITAASSRDKDIDASNINKVEAAKMVGKSIAEKAIKAGIDTIAFDRGGYLYHGRVKSLAEGAREGGLKF</sequence>
<evidence type="ECO:0000256" key="4">
    <source>
        <dbReference type="ARBA" id="ARBA00022980"/>
    </source>
</evidence>
<keyword evidence="3 7" id="KW-0694">RNA-binding</keyword>
<keyword evidence="5 7" id="KW-0687">Ribonucleoprotein</keyword>
<dbReference type="EMBL" id="JAHCTB010000001">
    <property type="protein sequence ID" value="MBT0606580.1"/>
    <property type="molecule type" value="Genomic_DNA"/>
</dbReference>
<evidence type="ECO:0000313" key="8">
    <source>
        <dbReference type="EMBL" id="MBT0606580.1"/>
    </source>
</evidence>
<evidence type="ECO:0000256" key="2">
    <source>
        <dbReference type="ARBA" id="ARBA00022730"/>
    </source>
</evidence>
<dbReference type="InterPro" id="IPR057268">
    <property type="entry name" value="Ribosomal_L18"/>
</dbReference>
<accession>A0ABS5S403</accession>
<dbReference type="CDD" id="cd00432">
    <property type="entry name" value="Ribosomal_L18_L5e"/>
    <property type="match status" value="1"/>
</dbReference>
<dbReference type="Pfam" id="PF00861">
    <property type="entry name" value="Ribosomal_L18p"/>
    <property type="match status" value="1"/>
</dbReference>
<reference evidence="8 9" key="1">
    <citation type="submission" date="2021-05" db="EMBL/GenBank/DDBJ databases">
        <title>Aequorivita echinoideorum JCM 30378 genome.</title>
        <authorList>
            <person name="Zhang H."/>
            <person name="Li C."/>
        </authorList>
    </citation>
    <scope>NUCLEOTIDE SEQUENCE [LARGE SCALE GENOMIC DNA]</scope>
    <source>
        <strain evidence="8 9">JCM30378</strain>
    </source>
</reference>
<gene>
    <name evidence="7 8" type="primary">rplR</name>
    <name evidence="8" type="ORF">KIV10_00155</name>
</gene>
<dbReference type="Proteomes" id="UP001297092">
    <property type="component" value="Unassembled WGS sequence"/>
</dbReference>
<name>A0ABS5S403_9FLAO</name>
<dbReference type="InterPro" id="IPR004389">
    <property type="entry name" value="Ribosomal_uL18_bac-type"/>
</dbReference>
<dbReference type="GO" id="GO:0005840">
    <property type="term" value="C:ribosome"/>
    <property type="evidence" value="ECO:0007669"/>
    <property type="project" value="UniProtKB-KW"/>
</dbReference>
<organism evidence="8 9">
    <name type="scientific">Aequorivita echinoideorum</name>
    <dbReference type="NCBI Taxonomy" id="1549647"/>
    <lineage>
        <taxon>Bacteria</taxon>
        <taxon>Pseudomonadati</taxon>
        <taxon>Bacteroidota</taxon>
        <taxon>Flavobacteriia</taxon>
        <taxon>Flavobacteriales</taxon>
        <taxon>Flavobacteriaceae</taxon>
        <taxon>Aequorivita</taxon>
    </lineage>
</organism>
<dbReference type="InterPro" id="IPR005484">
    <property type="entry name" value="Ribosomal_uL18_bac/plant/anim"/>
</dbReference>
<dbReference type="Gene3D" id="3.30.420.100">
    <property type="match status" value="1"/>
</dbReference>
<keyword evidence="9" id="KW-1185">Reference proteome</keyword>
<evidence type="ECO:0000256" key="1">
    <source>
        <dbReference type="ARBA" id="ARBA00007116"/>
    </source>
</evidence>
<comment type="caution">
    <text evidence="8">The sequence shown here is derived from an EMBL/GenBank/DDBJ whole genome shotgun (WGS) entry which is preliminary data.</text>
</comment>
<dbReference type="PANTHER" id="PTHR12899:SF3">
    <property type="entry name" value="LARGE RIBOSOMAL SUBUNIT PROTEIN UL18M"/>
    <property type="match status" value="1"/>
</dbReference>
<dbReference type="PANTHER" id="PTHR12899">
    <property type="entry name" value="39S RIBOSOMAL PROTEIN L18, MITOCHONDRIAL"/>
    <property type="match status" value="1"/>
</dbReference>
<evidence type="ECO:0000256" key="3">
    <source>
        <dbReference type="ARBA" id="ARBA00022884"/>
    </source>
</evidence>
<keyword evidence="4 7" id="KW-0689">Ribosomal protein</keyword>
<evidence type="ECO:0000256" key="5">
    <source>
        <dbReference type="ARBA" id="ARBA00023274"/>
    </source>
</evidence>
<dbReference type="RefSeq" id="WP_214111465.1">
    <property type="nucleotide sequence ID" value="NZ_JAHCTB010000001.1"/>
</dbReference>